<name>A0A0P1BKH5_9BASI</name>
<dbReference type="Proteomes" id="UP000054845">
    <property type="component" value="Unassembled WGS sequence"/>
</dbReference>
<evidence type="ECO:0000256" key="1">
    <source>
        <dbReference type="SAM" id="MobiDB-lite"/>
    </source>
</evidence>
<proteinExistence type="predicted"/>
<feature type="region of interest" description="Disordered" evidence="1">
    <location>
        <begin position="64"/>
        <end position="84"/>
    </location>
</feature>
<dbReference type="EMBL" id="CCYA01000253">
    <property type="protein sequence ID" value="CEH16975.1"/>
    <property type="molecule type" value="Genomic_DNA"/>
</dbReference>
<reference evidence="2 3" key="1">
    <citation type="submission" date="2014-09" db="EMBL/GenBank/DDBJ databases">
        <authorList>
            <person name="Magalhaes I.L.F."/>
            <person name="Oliveira U."/>
            <person name="Santos F.R."/>
            <person name="Vidigal T.H.D.A."/>
            <person name="Brescovit A.D."/>
            <person name="Santos A.J."/>
        </authorList>
    </citation>
    <scope>NUCLEOTIDE SEQUENCE [LARGE SCALE GENOMIC DNA]</scope>
</reference>
<evidence type="ECO:0000313" key="3">
    <source>
        <dbReference type="Proteomes" id="UP000054845"/>
    </source>
</evidence>
<protein>
    <submittedName>
        <fullName evidence="2">Uncharacterized protein</fullName>
    </submittedName>
</protein>
<accession>A0A0P1BKH5</accession>
<keyword evidence="3" id="KW-1185">Reference proteome</keyword>
<sequence length="84" mass="9383">MRKQVCTLLTDLPHLLIEPPLRRPQETSSYAISIDKAERSAAAFIPPAISRTKHLNAALRPHLPAATHQTSWHQPPLHSTHALQ</sequence>
<organism evidence="2 3">
    <name type="scientific">Ceraceosorus bombacis</name>
    <dbReference type="NCBI Taxonomy" id="401625"/>
    <lineage>
        <taxon>Eukaryota</taxon>
        <taxon>Fungi</taxon>
        <taxon>Dikarya</taxon>
        <taxon>Basidiomycota</taxon>
        <taxon>Ustilaginomycotina</taxon>
        <taxon>Exobasidiomycetes</taxon>
        <taxon>Ceraceosorales</taxon>
        <taxon>Ceraceosoraceae</taxon>
        <taxon>Ceraceosorus</taxon>
    </lineage>
</organism>
<evidence type="ECO:0000313" key="2">
    <source>
        <dbReference type="EMBL" id="CEH16975.1"/>
    </source>
</evidence>
<dbReference type="AlphaFoldDB" id="A0A0P1BKH5"/>